<evidence type="ECO:0000313" key="2">
    <source>
        <dbReference type="EMBL" id="MEQ2236003.1"/>
    </source>
</evidence>
<organism evidence="2 3">
    <name type="scientific">Ilyodon furcidens</name>
    <name type="common">goldbreast splitfin</name>
    <dbReference type="NCBI Taxonomy" id="33524"/>
    <lineage>
        <taxon>Eukaryota</taxon>
        <taxon>Metazoa</taxon>
        <taxon>Chordata</taxon>
        <taxon>Craniata</taxon>
        <taxon>Vertebrata</taxon>
        <taxon>Euteleostomi</taxon>
        <taxon>Actinopterygii</taxon>
        <taxon>Neopterygii</taxon>
        <taxon>Teleostei</taxon>
        <taxon>Neoteleostei</taxon>
        <taxon>Acanthomorphata</taxon>
        <taxon>Ovalentaria</taxon>
        <taxon>Atherinomorphae</taxon>
        <taxon>Cyprinodontiformes</taxon>
        <taxon>Goodeidae</taxon>
        <taxon>Ilyodon</taxon>
    </lineage>
</organism>
<gene>
    <name evidence="2" type="ORF">ILYODFUR_008004</name>
</gene>
<evidence type="ECO:0000256" key="1">
    <source>
        <dbReference type="SAM" id="MobiDB-lite"/>
    </source>
</evidence>
<accession>A0ABV0TWM5</accession>
<dbReference type="EMBL" id="JAHRIQ010046868">
    <property type="protein sequence ID" value="MEQ2236003.1"/>
    <property type="molecule type" value="Genomic_DNA"/>
</dbReference>
<comment type="caution">
    <text evidence="2">The sequence shown here is derived from an EMBL/GenBank/DDBJ whole genome shotgun (WGS) entry which is preliminary data.</text>
</comment>
<sequence>MGQFYSIRFSTISLWVGSSIARPPHSLRKQVYPSSNGLFQQDTAPCQSLRYNGVHSPDPSSVEDLEHF</sequence>
<keyword evidence="3" id="KW-1185">Reference proteome</keyword>
<evidence type="ECO:0000313" key="3">
    <source>
        <dbReference type="Proteomes" id="UP001482620"/>
    </source>
</evidence>
<dbReference type="Proteomes" id="UP001482620">
    <property type="component" value="Unassembled WGS sequence"/>
</dbReference>
<protein>
    <submittedName>
        <fullName evidence="2">Uncharacterized protein</fullName>
    </submittedName>
</protein>
<reference evidence="2 3" key="1">
    <citation type="submission" date="2021-06" db="EMBL/GenBank/DDBJ databases">
        <authorList>
            <person name="Palmer J.M."/>
        </authorList>
    </citation>
    <scope>NUCLEOTIDE SEQUENCE [LARGE SCALE GENOMIC DNA]</scope>
    <source>
        <strain evidence="3">if_2019</strain>
        <tissue evidence="2">Muscle</tissue>
    </source>
</reference>
<name>A0ABV0TWM5_9TELE</name>
<feature type="region of interest" description="Disordered" evidence="1">
    <location>
        <begin position="49"/>
        <end position="68"/>
    </location>
</feature>
<proteinExistence type="predicted"/>